<sequence>MDWRNLLVAKLILIPNHITLLTFAYKMLHNELCIQWRSDGIARLCNAQGPKHAGGHVKDPYLIKNEM</sequence>
<dbReference type="AlphaFoldDB" id="A0AAV8ZRZ5"/>
<dbReference type="Proteomes" id="UP001162156">
    <property type="component" value="Unassembled WGS sequence"/>
</dbReference>
<accession>A0AAV8ZRZ5</accession>
<keyword evidence="2" id="KW-1185">Reference proteome</keyword>
<name>A0AAV8ZRZ5_9CUCU</name>
<organism evidence="1 2">
    <name type="scientific">Rhamnusium bicolor</name>
    <dbReference type="NCBI Taxonomy" id="1586634"/>
    <lineage>
        <taxon>Eukaryota</taxon>
        <taxon>Metazoa</taxon>
        <taxon>Ecdysozoa</taxon>
        <taxon>Arthropoda</taxon>
        <taxon>Hexapoda</taxon>
        <taxon>Insecta</taxon>
        <taxon>Pterygota</taxon>
        <taxon>Neoptera</taxon>
        <taxon>Endopterygota</taxon>
        <taxon>Coleoptera</taxon>
        <taxon>Polyphaga</taxon>
        <taxon>Cucujiformia</taxon>
        <taxon>Chrysomeloidea</taxon>
        <taxon>Cerambycidae</taxon>
        <taxon>Lepturinae</taxon>
        <taxon>Rhagiini</taxon>
        <taxon>Rhamnusium</taxon>
    </lineage>
</organism>
<evidence type="ECO:0000313" key="1">
    <source>
        <dbReference type="EMBL" id="KAJ8968164.1"/>
    </source>
</evidence>
<reference evidence="1" key="1">
    <citation type="journal article" date="2023" name="Insect Mol. Biol.">
        <title>Genome sequencing provides insights into the evolution of gene families encoding plant cell wall-degrading enzymes in longhorned beetles.</title>
        <authorList>
            <person name="Shin N.R."/>
            <person name="Okamura Y."/>
            <person name="Kirsch R."/>
            <person name="Pauchet Y."/>
        </authorList>
    </citation>
    <scope>NUCLEOTIDE SEQUENCE</scope>
    <source>
        <strain evidence="1">RBIC_L_NR</strain>
    </source>
</reference>
<gene>
    <name evidence="1" type="ORF">NQ314_002421</name>
</gene>
<proteinExistence type="predicted"/>
<evidence type="ECO:0000313" key="2">
    <source>
        <dbReference type="Proteomes" id="UP001162156"/>
    </source>
</evidence>
<protein>
    <submittedName>
        <fullName evidence="1">Uncharacterized protein</fullName>
    </submittedName>
</protein>
<comment type="caution">
    <text evidence="1">The sequence shown here is derived from an EMBL/GenBank/DDBJ whole genome shotgun (WGS) entry which is preliminary data.</text>
</comment>
<dbReference type="EMBL" id="JANEYF010000753">
    <property type="protein sequence ID" value="KAJ8968164.1"/>
    <property type="molecule type" value="Genomic_DNA"/>
</dbReference>